<dbReference type="RefSeq" id="XP_001452661.1">
    <property type="nucleotide sequence ID" value="XM_001452624.1"/>
</dbReference>
<evidence type="ECO:0000313" key="1">
    <source>
        <dbReference type="EMBL" id="CAK85264.1"/>
    </source>
</evidence>
<dbReference type="KEGG" id="ptm:GSPATT00002664001"/>
<reference evidence="1 2" key="1">
    <citation type="journal article" date="2006" name="Nature">
        <title>Global trends of whole-genome duplications revealed by the ciliate Paramecium tetraurelia.</title>
        <authorList>
            <consortium name="Genoscope"/>
            <person name="Aury J.-M."/>
            <person name="Jaillon O."/>
            <person name="Duret L."/>
            <person name="Noel B."/>
            <person name="Jubin C."/>
            <person name="Porcel B.M."/>
            <person name="Segurens B."/>
            <person name="Daubin V."/>
            <person name="Anthouard V."/>
            <person name="Aiach N."/>
            <person name="Arnaiz O."/>
            <person name="Billaut A."/>
            <person name="Beisson J."/>
            <person name="Blanc I."/>
            <person name="Bouhouche K."/>
            <person name="Camara F."/>
            <person name="Duharcourt S."/>
            <person name="Guigo R."/>
            <person name="Gogendeau D."/>
            <person name="Katinka M."/>
            <person name="Keller A.-M."/>
            <person name="Kissmehl R."/>
            <person name="Klotz C."/>
            <person name="Koll F."/>
            <person name="Le Moue A."/>
            <person name="Lepere C."/>
            <person name="Malinsky S."/>
            <person name="Nowacki M."/>
            <person name="Nowak J.K."/>
            <person name="Plattner H."/>
            <person name="Poulain J."/>
            <person name="Ruiz F."/>
            <person name="Serrano V."/>
            <person name="Zagulski M."/>
            <person name="Dessen P."/>
            <person name="Betermier M."/>
            <person name="Weissenbach J."/>
            <person name="Scarpelli C."/>
            <person name="Schachter V."/>
            <person name="Sperling L."/>
            <person name="Meyer E."/>
            <person name="Cohen J."/>
            <person name="Wincker P."/>
        </authorList>
    </citation>
    <scope>NUCLEOTIDE SEQUENCE [LARGE SCALE GENOMIC DNA]</scope>
    <source>
        <strain evidence="1 2">Stock d4-2</strain>
    </source>
</reference>
<dbReference type="HOGENOM" id="CLU_967924_0_0_1"/>
<organism evidence="1 2">
    <name type="scientific">Paramecium tetraurelia</name>
    <dbReference type="NCBI Taxonomy" id="5888"/>
    <lineage>
        <taxon>Eukaryota</taxon>
        <taxon>Sar</taxon>
        <taxon>Alveolata</taxon>
        <taxon>Ciliophora</taxon>
        <taxon>Intramacronucleata</taxon>
        <taxon>Oligohymenophorea</taxon>
        <taxon>Peniculida</taxon>
        <taxon>Parameciidae</taxon>
        <taxon>Paramecium</taxon>
    </lineage>
</organism>
<dbReference type="AlphaFoldDB" id="A0DQE7"/>
<accession>A0DQE7</accession>
<evidence type="ECO:0000313" key="2">
    <source>
        <dbReference type="Proteomes" id="UP000000600"/>
    </source>
</evidence>
<dbReference type="Proteomes" id="UP000000600">
    <property type="component" value="Unassembled WGS sequence"/>
</dbReference>
<proteinExistence type="predicted"/>
<name>A0DQE7_PARTE</name>
<dbReference type="InParanoid" id="A0DQE7"/>
<dbReference type="EMBL" id="CT868540">
    <property type="protein sequence ID" value="CAK85264.1"/>
    <property type="molecule type" value="Genomic_DNA"/>
</dbReference>
<dbReference type="GeneID" id="5038446"/>
<sequence>MIYFNLNVENSLIFCIDKAEKGISKCIFASMQIQIPEVEVIHIINKASYMRILWREECKVIFCILENDLKFKKKGQIFALDIKIATFDCLLSFSLVFKSYLFPNWLKYFFYKLKSACPLWVKLGLWLASRRYFWIQNYQGIRMIKRRYFTSFDRKYQLIIQINAFEELEKNYCFSYNSSSAQSQIKERISCYQTQTSKYQRQFSDGYKNFIKGCQFFSKTLKIKQRRMAIALEEFKKALFNYTNLTFKKRNLKVFYKFKNNPNVVFLRPMKKMYQQIFQLKHMKMQYL</sequence>
<protein>
    <submittedName>
        <fullName evidence="1">Uncharacterized protein</fullName>
    </submittedName>
</protein>
<gene>
    <name evidence="1" type="ORF">GSPATT00002664001</name>
</gene>
<keyword evidence="2" id="KW-1185">Reference proteome</keyword>